<keyword evidence="5" id="KW-0479">Metal-binding</keyword>
<dbReference type="InterPro" id="IPR047127">
    <property type="entry name" value="MutT-like"/>
</dbReference>
<keyword evidence="8" id="KW-0460">Magnesium</keyword>
<dbReference type="EC" id="3.6.1.55" evidence="11"/>
<evidence type="ECO:0000256" key="4">
    <source>
        <dbReference type="ARBA" id="ARBA00022705"/>
    </source>
</evidence>
<keyword evidence="9" id="KW-0234">DNA repair</keyword>
<evidence type="ECO:0000256" key="11">
    <source>
        <dbReference type="ARBA" id="ARBA00038905"/>
    </source>
</evidence>
<dbReference type="GO" id="GO:0006260">
    <property type="term" value="P:DNA replication"/>
    <property type="evidence" value="ECO:0007669"/>
    <property type="project" value="UniProtKB-KW"/>
</dbReference>
<dbReference type="GO" id="GO:0008413">
    <property type="term" value="F:8-oxo-7,8-dihydroguanosine triphosphate pyrophosphatase activity"/>
    <property type="evidence" value="ECO:0007669"/>
    <property type="project" value="TreeGrafter"/>
</dbReference>
<dbReference type="GO" id="GO:0044715">
    <property type="term" value="F:8-oxo-dGDP phosphatase activity"/>
    <property type="evidence" value="ECO:0007669"/>
    <property type="project" value="TreeGrafter"/>
</dbReference>
<evidence type="ECO:0000256" key="2">
    <source>
        <dbReference type="ARBA" id="ARBA00005582"/>
    </source>
</evidence>
<evidence type="ECO:0000256" key="5">
    <source>
        <dbReference type="ARBA" id="ARBA00022723"/>
    </source>
</evidence>
<comment type="similarity">
    <text evidence="2">Belongs to the Nudix hydrolase family.</text>
</comment>
<gene>
    <name evidence="13" type="ORF">UY28_C0020G0008</name>
</gene>
<dbReference type="EMBL" id="LCPK01000020">
    <property type="protein sequence ID" value="KKU97464.1"/>
    <property type="molecule type" value="Genomic_DNA"/>
</dbReference>
<keyword evidence="4" id="KW-0235">DNA replication</keyword>
<evidence type="ECO:0000256" key="9">
    <source>
        <dbReference type="ARBA" id="ARBA00023204"/>
    </source>
</evidence>
<dbReference type="SUPFAM" id="SSF55811">
    <property type="entry name" value="Nudix"/>
    <property type="match status" value="1"/>
</dbReference>
<evidence type="ECO:0000256" key="10">
    <source>
        <dbReference type="ARBA" id="ARBA00035861"/>
    </source>
</evidence>
<dbReference type="Pfam" id="PF00293">
    <property type="entry name" value="NUDIX"/>
    <property type="match status" value="1"/>
</dbReference>
<evidence type="ECO:0000313" key="14">
    <source>
        <dbReference type="Proteomes" id="UP000034694"/>
    </source>
</evidence>
<evidence type="ECO:0000256" key="3">
    <source>
        <dbReference type="ARBA" id="ARBA00022457"/>
    </source>
</evidence>
<evidence type="ECO:0000256" key="7">
    <source>
        <dbReference type="ARBA" id="ARBA00022801"/>
    </source>
</evidence>
<feature type="domain" description="Nudix hydrolase" evidence="12">
    <location>
        <begin position="8"/>
        <end position="139"/>
    </location>
</feature>
<accession>A0A0G1UTD1</accession>
<dbReference type="GO" id="GO:0006281">
    <property type="term" value="P:DNA repair"/>
    <property type="evidence" value="ECO:0007669"/>
    <property type="project" value="UniProtKB-KW"/>
</dbReference>
<dbReference type="PANTHER" id="PTHR47707">
    <property type="entry name" value="8-OXO-DGTP DIPHOSPHATASE"/>
    <property type="match status" value="1"/>
</dbReference>
<evidence type="ECO:0000313" key="13">
    <source>
        <dbReference type="EMBL" id="KKU97464.1"/>
    </source>
</evidence>
<sequence length="169" mass="19054">MINQKPNIQKMVVCANVFIRKDGKYLLMKRSPEKKYAPNKIHPFGGKIDQDENPYGGAVREIKEEVGVEIQNLKLEAVILELTDEKDLPVNWLIFHFSADYKSGEVKSTDEGEAVYLTPDEIKSSDLFPSVKSIIDNILNPNDGTVFTTNSYHGFESGLIEFSKKVCVI</sequence>
<dbReference type="PROSITE" id="PS51462">
    <property type="entry name" value="NUDIX"/>
    <property type="match status" value="1"/>
</dbReference>
<organism evidence="13 14">
    <name type="scientific">Candidatus Amesbacteria bacterium GW2011_GWB1_48_13</name>
    <dbReference type="NCBI Taxonomy" id="1618362"/>
    <lineage>
        <taxon>Bacteria</taxon>
        <taxon>Candidatus Amesiibacteriota</taxon>
    </lineage>
</organism>
<dbReference type="Proteomes" id="UP000034694">
    <property type="component" value="Unassembled WGS sequence"/>
</dbReference>
<dbReference type="InterPro" id="IPR000086">
    <property type="entry name" value="NUDIX_hydrolase_dom"/>
</dbReference>
<evidence type="ECO:0000256" key="1">
    <source>
        <dbReference type="ARBA" id="ARBA00001946"/>
    </source>
</evidence>
<protein>
    <recommendedName>
        <fullName evidence="11">8-oxo-dGTP diphosphatase</fullName>
        <ecNumber evidence="11">3.6.1.55</ecNumber>
    </recommendedName>
</protein>
<proteinExistence type="inferred from homology"/>
<keyword evidence="6" id="KW-0227">DNA damage</keyword>
<evidence type="ECO:0000256" key="6">
    <source>
        <dbReference type="ARBA" id="ARBA00022763"/>
    </source>
</evidence>
<dbReference type="InterPro" id="IPR015797">
    <property type="entry name" value="NUDIX_hydrolase-like_dom_sf"/>
</dbReference>
<dbReference type="InterPro" id="IPR020084">
    <property type="entry name" value="NUDIX_hydrolase_CS"/>
</dbReference>
<dbReference type="GO" id="GO:0035539">
    <property type="term" value="F:8-oxo-7,8-dihydrodeoxyguanosine triphosphate pyrophosphatase activity"/>
    <property type="evidence" value="ECO:0007669"/>
    <property type="project" value="UniProtKB-EC"/>
</dbReference>
<evidence type="ECO:0000259" key="12">
    <source>
        <dbReference type="PROSITE" id="PS51462"/>
    </source>
</evidence>
<dbReference type="PROSITE" id="PS00893">
    <property type="entry name" value="NUDIX_BOX"/>
    <property type="match status" value="1"/>
</dbReference>
<dbReference type="Gene3D" id="3.90.79.10">
    <property type="entry name" value="Nucleoside Triphosphate Pyrophosphohydrolase"/>
    <property type="match status" value="1"/>
</dbReference>
<comment type="cofactor">
    <cofactor evidence="1">
        <name>Mg(2+)</name>
        <dbReference type="ChEBI" id="CHEBI:18420"/>
    </cofactor>
</comment>
<keyword evidence="7 13" id="KW-0378">Hydrolase</keyword>
<keyword evidence="3" id="KW-0515">Mutator protein</keyword>
<dbReference type="AlphaFoldDB" id="A0A0G1UTD1"/>
<reference evidence="13 14" key="1">
    <citation type="journal article" date="2015" name="Nature">
        <title>rRNA introns, odd ribosomes, and small enigmatic genomes across a large radiation of phyla.</title>
        <authorList>
            <person name="Brown C.T."/>
            <person name="Hug L.A."/>
            <person name="Thomas B.C."/>
            <person name="Sharon I."/>
            <person name="Castelle C.J."/>
            <person name="Singh A."/>
            <person name="Wilkins M.J."/>
            <person name="Williams K.H."/>
            <person name="Banfield J.F."/>
        </authorList>
    </citation>
    <scope>NUCLEOTIDE SEQUENCE [LARGE SCALE GENOMIC DNA]</scope>
</reference>
<name>A0A0G1UTD1_9BACT</name>
<comment type="catalytic activity">
    <reaction evidence="10">
        <text>8-oxo-dGTP + H2O = 8-oxo-dGMP + diphosphate + H(+)</text>
        <dbReference type="Rhea" id="RHEA:31575"/>
        <dbReference type="ChEBI" id="CHEBI:15377"/>
        <dbReference type="ChEBI" id="CHEBI:15378"/>
        <dbReference type="ChEBI" id="CHEBI:33019"/>
        <dbReference type="ChEBI" id="CHEBI:63224"/>
        <dbReference type="ChEBI" id="CHEBI:77896"/>
        <dbReference type="EC" id="3.6.1.55"/>
    </reaction>
</comment>
<dbReference type="PANTHER" id="PTHR47707:SF1">
    <property type="entry name" value="NUDIX HYDROLASE FAMILY PROTEIN"/>
    <property type="match status" value="1"/>
</dbReference>
<dbReference type="GO" id="GO:0044716">
    <property type="term" value="F:8-oxo-GDP phosphatase activity"/>
    <property type="evidence" value="ECO:0007669"/>
    <property type="project" value="TreeGrafter"/>
</dbReference>
<comment type="caution">
    <text evidence="13">The sequence shown here is derived from an EMBL/GenBank/DDBJ whole genome shotgun (WGS) entry which is preliminary data.</text>
</comment>
<dbReference type="GO" id="GO:0046872">
    <property type="term" value="F:metal ion binding"/>
    <property type="evidence" value="ECO:0007669"/>
    <property type="project" value="UniProtKB-KW"/>
</dbReference>
<evidence type="ECO:0000256" key="8">
    <source>
        <dbReference type="ARBA" id="ARBA00022842"/>
    </source>
</evidence>